<accession>A0A2V1CXU1</accession>
<name>A0A2V1CXU1_9PLEO</name>
<proteinExistence type="predicted"/>
<reference evidence="1 2" key="1">
    <citation type="journal article" date="2018" name="Sci. Rep.">
        <title>Comparative genomics provides insights into the lifestyle and reveals functional heterogeneity of dark septate endophytic fungi.</title>
        <authorList>
            <person name="Knapp D.G."/>
            <person name="Nemeth J.B."/>
            <person name="Barry K."/>
            <person name="Hainaut M."/>
            <person name="Henrissat B."/>
            <person name="Johnson J."/>
            <person name="Kuo A."/>
            <person name="Lim J.H.P."/>
            <person name="Lipzen A."/>
            <person name="Nolan M."/>
            <person name="Ohm R.A."/>
            <person name="Tamas L."/>
            <person name="Grigoriev I.V."/>
            <person name="Spatafora J.W."/>
            <person name="Nagy L.G."/>
            <person name="Kovacs G.M."/>
        </authorList>
    </citation>
    <scope>NUCLEOTIDE SEQUENCE [LARGE SCALE GENOMIC DNA]</scope>
    <source>
        <strain evidence="1 2">DSE2036</strain>
    </source>
</reference>
<dbReference type="Proteomes" id="UP000244855">
    <property type="component" value="Unassembled WGS sequence"/>
</dbReference>
<evidence type="ECO:0000313" key="1">
    <source>
        <dbReference type="EMBL" id="PVH90481.1"/>
    </source>
</evidence>
<organism evidence="1 2">
    <name type="scientific">Periconia macrospinosa</name>
    <dbReference type="NCBI Taxonomy" id="97972"/>
    <lineage>
        <taxon>Eukaryota</taxon>
        <taxon>Fungi</taxon>
        <taxon>Dikarya</taxon>
        <taxon>Ascomycota</taxon>
        <taxon>Pezizomycotina</taxon>
        <taxon>Dothideomycetes</taxon>
        <taxon>Pleosporomycetidae</taxon>
        <taxon>Pleosporales</taxon>
        <taxon>Massarineae</taxon>
        <taxon>Periconiaceae</taxon>
        <taxon>Periconia</taxon>
    </lineage>
</organism>
<gene>
    <name evidence="1" type="ORF">DM02DRAFT_620994</name>
</gene>
<evidence type="ECO:0000313" key="2">
    <source>
        <dbReference type="Proteomes" id="UP000244855"/>
    </source>
</evidence>
<dbReference type="EMBL" id="KZ806280">
    <property type="protein sequence ID" value="PVH90481.1"/>
    <property type="molecule type" value="Genomic_DNA"/>
</dbReference>
<dbReference type="AlphaFoldDB" id="A0A2V1CXU1"/>
<protein>
    <submittedName>
        <fullName evidence="1">Uncharacterized protein</fullName>
    </submittedName>
</protein>
<sequence length="152" mass="16799">MPVVSHEFKNIFKLVHQLSLLQAGSMAGYSQCSKVMATDRTVIRKMYDLEYILLQILSAQWMNSHTYSKVDVALAEACHLLFWIGPRGLPPEMKLCDPLVAFIERPRTSFLSPSCTQARQSSLPLPAAVLLANGKDESATSRGAEASTRTIS</sequence>
<keyword evidence="2" id="KW-1185">Reference proteome</keyword>